<dbReference type="Pfam" id="PF00249">
    <property type="entry name" value="Myb_DNA-binding"/>
    <property type="match status" value="4"/>
</dbReference>
<evidence type="ECO:0000256" key="1">
    <source>
        <dbReference type="ARBA" id="ARBA00023015"/>
    </source>
</evidence>
<evidence type="ECO:0000259" key="10">
    <source>
        <dbReference type="PROSITE" id="PS51294"/>
    </source>
</evidence>
<feature type="region of interest" description="Disordered" evidence="6">
    <location>
        <begin position="1413"/>
        <end position="1450"/>
    </location>
</feature>
<evidence type="ECO:0000256" key="7">
    <source>
        <dbReference type="SAM" id="SignalP"/>
    </source>
</evidence>
<dbReference type="GO" id="GO:0001006">
    <property type="term" value="F:RNA polymerase III type 3 promoter sequence-specific DNA binding"/>
    <property type="evidence" value="ECO:0007669"/>
    <property type="project" value="TreeGrafter"/>
</dbReference>
<evidence type="ECO:0000259" key="9">
    <source>
        <dbReference type="PROSITE" id="PS51293"/>
    </source>
</evidence>
<dbReference type="PANTHER" id="PTHR46621">
    <property type="entry name" value="SNRNA-ACTIVATING PROTEIN COMPLEX SUBUNIT 4"/>
    <property type="match status" value="1"/>
</dbReference>
<feature type="region of interest" description="Disordered" evidence="6">
    <location>
        <begin position="1065"/>
        <end position="1119"/>
    </location>
</feature>
<accession>A0A3Q3CPX3</accession>
<feature type="compositionally biased region" description="Acidic residues" evidence="6">
    <location>
        <begin position="1683"/>
        <end position="1699"/>
    </location>
</feature>
<feature type="compositionally biased region" description="Polar residues" evidence="6">
    <location>
        <begin position="1564"/>
        <end position="1581"/>
    </location>
</feature>
<dbReference type="InterPro" id="IPR051575">
    <property type="entry name" value="Myb-like_DNA-bd"/>
</dbReference>
<dbReference type="GO" id="GO:0042796">
    <property type="term" value="P:snRNA transcription by RNA polymerase III"/>
    <property type="evidence" value="ECO:0007669"/>
    <property type="project" value="TreeGrafter"/>
</dbReference>
<keyword evidence="2" id="KW-0238">DNA-binding</keyword>
<feature type="compositionally biased region" description="Basic residues" evidence="6">
    <location>
        <begin position="1313"/>
        <end position="1329"/>
    </location>
</feature>
<feature type="compositionally biased region" description="Pro residues" evidence="6">
    <location>
        <begin position="1428"/>
        <end position="1448"/>
    </location>
</feature>
<feature type="signal peptide" evidence="7">
    <location>
        <begin position="1"/>
        <end position="20"/>
    </location>
</feature>
<name>A0A3Q3CPX3_HAPBU</name>
<feature type="compositionally biased region" description="Basic residues" evidence="6">
    <location>
        <begin position="1107"/>
        <end position="1117"/>
    </location>
</feature>
<feature type="region of interest" description="Disordered" evidence="6">
    <location>
        <begin position="607"/>
        <end position="630"/>
    </location>
</feature>
<dbReference type="InterPro" id="IPR017884">
    <property type="entry name" value="SANT_dom"/>
</dbReference>
<dbReference type="PROSITE" id="PS50090">
    <property type="entry name" value="MYB_LIKE"/>
    <property type="match status" value="4"/>
</dbReference>
<feature type="domain" description="HTH myb-type" evidence="10">
    <location>
        <begin position="388"/>
        <end position="444"/>
    </location>
</feature>
<feature type="compositionally biased region" description="Basic and acidic residues" evidence="6">
    <location>
        <begin position="1265"/>
        <end position="1277"/>
    </location>
</feature>
<dbReference type="Proteomes" id="UP000264840">
    <property type="component" value="Unplaced"/>
</dbReference>
<keyword evidence="1" id="KW-0805">Transcription regulation</keyword>
<feature type="domain" description="HTH myb-type" evidence="10">
    <location>
        <begin position="496"/>
        <end position="551"/>
    </location>
</feature>
<dbReference type="STRING" id="8153.ENSHBUP00000027667"/>
<dbReference type="GO" id="GO:0042795">
    <property type="term" value="P:snRNA transcription by RNA polymerase II"/>
    <property type="evidence" value="ECO:0007669"/>
    <property type="project" value="TreeGrafter"/>
</dbReference>
<sequence>MFPTRKLIKIFIFVCVCASARVVFYRSGCPDHKSVKRKTLINKYFGLNQITRLKAHHDVCRDIIMQPSLCLSTDMSASLAAKRDKIQREVEELERSLSVTNAELELLSSGTDDDCDREDVDTPAGQSAAGLLAEREKIQKEIQNLEEVLGPHSPIIVSDDDCSISEESDLGLSPSVDSCLQMNLVYQQVVQETLDQLEKLLTQNQKEQKELETQLSGQIKEPSKQQPTNSSYQQPMKMYLGRFLKPYFKDKLTGLGPPANQEAKEKASRIAGYLDDKKLKIRRWESWQKTLLIHAVSRESLRRLIQPKLSKVDYLSQKLLSVEEADRQLIREQIDSLEREINLLRQKKEEELIGDRFEEYDWQKISNIDFEETRDAGDIRCFWQNFLHPSINKTRWSQEEVQQLKEISRKHEERHWEIIAQELGTGRTAFMCLQMFQRFVSGSLKRGSWTPAEDDLLRELVDKMRIGNFIPYTQMSYFMEGRDPAQLIYRWNQVLDPSLKRGPWTKQEDKLLLQAVARHGEKNWWKIRLEVPGRTDGGCRDRYYDCLKAGTKRGPFDRKERELLVELVEKHGVGHWAKIAAEIPNRIDAQCMRTWRQMTKAADEKLGCARKPQRKRGGDEKKKKAAKTNNNIRRRLKAIKEEVISEEEEEEEMAIEYMDSDDEKKKKMKKTEVPEVEKLVEVQEEQKEEELEEEYTFPPMQEWIPVERAQPFTSLNFRPVVLASSNESHNDKLVRSTILGKSGRSVIIGPPPRELRWEERHDSGAMMMVSPDQLRAHLHNQARRFYSRSKCKTKTSQTSRPLFMKGMTDQGVDLMLQATVTPWIGNLLIPASTKRMAADVLRERAEKKELSSTSVFTLFLKVMNVDVMGCKEMIELRQSGVTLITPPSNPPPGKFKNPNTVAGILQRMHLGMQEPSPADRWCRQTPPPQLHPSIVTQVPPNIRTQVAPLSFPQPASIPHSGSQLNAAFSRAQHTSRHAGVTISPFALPAACQRQTTTPVFVVSTLQNVSSSCNQQAVPLTQSLTASLPPFLNQPISPSQTAVLSPPACSHQLCLSPSTLNLPRKKQTENHESQNGVVHAGVEGEVSMSKDRKKTNLSQKARAPRQVTKAKAKVKKTAKSAPLKMASPPIVMLPQTVHSSQTTPPTAHPVDVIPSSLVTSLRLTPNDSSTSGNLSFPSRQSATPSHSDGAMSSTLNFSLVPLPSSVTSQHAVSSTSCPNSSDHNYTFLTPSPTEHGSDLSQPCPVPKQPDNNVPDGQARGKKRPRQAAEKQEVMRNEDDQCVGRTSTGVDGKRIRKPTHKAKALQEDAQAKAEAKKKKSSTSSPRQKRSRGACSKEKASTQTPVAAPVPRLHLCPGQSMWFMTPTGLVQLSQAPSQGLEMAVINTVPPSPGSSLNQHTATSPVQLATRGLRPIAPKLSSGPVPITLPNQPHPLPEPPVCNPRPLAPPSVQPSDLDHGLYSLPFCPPRSSTNFSPWGTVRVDAPQSRPLRKEVLEIDPSLMFVESPAAINDWLSGSGGVVVPGLSLSLPYLPPFVSNLSMLSRLLCAKKSLTRSSLQLVREGNKSRWPQTNSKPDSSTKNGSNDPPPQPPPELPDSTSDITPAEKQPASPAATPVSSDHLEQQEKNEEEEEEDLVAAVRQLVAERFSNNPAYQLLKARFLSCFTLPALLATMPPVPKVEACQTNQEEEKEEEMEEEGEEEVELRKLKEMAKLRRAEKSLQLLCDSSGASASHFSGITDVTRPTSDQT</sequence>
<dbReference type="PROSITE" id="PS51293">
    <property type="entry name" value="SANT"/>
    <property type="match status" value="1"/>
</dbReference>
<evidence type="ECO:0000313" key="11">
    <source>
        <dbReference type="Ensembl" id="ENSHBUP00000027667.1"/>
    </source>
</evidence>
<keyword evidence="4" id="KW-0539">Nucleus</keyword>
<feature type="compositionally biased region" description="Basic and acidic residues" evidence="6">
    <location>
        <begin position="1302"/>
        <end position="1312"/>
    </location>
</feature>
<feature type="compositionally biased region" description="Polar residues" evidence="6">
    <location>
        <begin position="1208"/>
        <end position="1239"/>
    </location>
</feature>
<keyword evidence="7" id="KW-0732">Signal</keyword>
<feature type="compositionally biased region" description="Pro residues" evidence="6">
    <location>
        <begin position="1582"/>
        <end position="1591"/>
    </location>
</feature>
<evidence type="ECO:0000313" key="12">
    <source>
        <dbReference type="Proteomes" id="UP000264840"/>
    </source>
</evidence>
<dbReference type="InterPro" id="IPR009057">
    <property type="entry name" value="Homeodomain-like_sf"/>
</dbReference>
<dbReference type="PROSITE" id="PS51294">
    <property type="entry name" value="HTH_MYB"/>
    <property type="match status" value="3"/>
</dbReference>
<evidence type="ECO:0000256" key="6">
    <source>
        <dbReference type="SAM" id="MobiDB-lite"/>
    </source>
</evidence>
<protein>
    <submittedName>
        <fullName evidence="11">Small nuclear RNA activating complex polypeptide 4</fullName>
    </submittedName>
</protein>
<feature type="domain" description="HTH myb-type" evidence="10">
    <location>
        <begin position="552"/>
        <end position="603"/>
    </location>
</feature>
<dbReference type="PANTHER" id="PTHR46621:SF1">
    <property type="entry name" value="SNRNA-ACTIVATING PROTEIN COMPLEX SUBUNIT 4"/>
    <property type="match status" value="1"/>
</dbReference>
<feature type="region of interest" description="Disordered" evidence="6">
    <location>
        <begin position="1208"/>
        <end position="1343"/>
    </location>
</feature>
<dbReference type="InterPro" id="IPR001005">
    <property type="entry name" value="SANT/Myb"/>
</dbReference>
<feature type="region of interest" description="Disordered" evidence="6">
    <location>
        <begin position="211"/>
        <end position="231"/>
    </location>
</feature>
<evidence type="ECO:0000259" key="8">
    <source>
        <dbReference type="PROSITE" id="PS50090"/>
    </source>
</evidence>
<feature type="domain" description="SANT" evidence="9">
    <location>
        <begin position="504"/>
        <end position="551"/>
    </location>
</feature>
<evidence type="ECO:0000256" key="4">
    <source>
        <dbReference type="ARBA" id="ARBA00023242"/>
    </source>
</evidence>
<dbReference type="InterPro" id="IPR017930">
    <property type="entry name" value="Myb_dom"/>
</dbReference>
<feature type="region of interest" description="Disordered" evidence="6">
    <location>
        <begin position="1723"/>
        <end position="1745"/>
    </location>
</feature>
<feature type="domain" description="Myb-like" evidence="8">
    <location>
        <begin position="441"/>
        <end position="495"/>
    </location>
</feature>
<feature type="coiled-coil region" evidence="5">
    <location>
        <begin position="76"/>
        <end position="103"/>
    </location>
</feature>
<dbReference type="OMA" id="MAFHQTK"/>
<evidence type="ECO:0000256" key="2">
    <source>
        <dbReference type="ARBA" id="ARBA00023125"/>
    </source>
</evidence>
<feature type="domain" description="Myb-like" evidence="8">
    <location>
        <begin position="548"/>
        <end position="599"/>
    </location>
</feature>
<feature type="domain" description="Myb-like" evidence="8">
    <location>
        <begin position="388"/>
        <end position="440"/>
    </location>
</feature>
<evidence type="ECO:0000256" key="5">
    <source>
        <dbReference type="SAM" id="Coils"/>
    </source>
</evidence>
<proteinExistence type="predicted"/>
<dbReference type="GeneTree" id="ENSGT00940000160404"/>
<reference evidence="11" key="2">
    <citation type="submission" date="2025-09" db="UniProtKB">
        <authorList>
            <consortium name="Ensembl"/>
        </authorList>
    </citation>
    <scope>IDENTIFICATION</scope>
</reference>
<feature type="region of interest" description="Disordered" evidence="6">
    <location>
        <begin position="1162"/>
        <end position="1189"/>
    </location>
</feature>
<dbReference type="SMART" id="SM00717">
    <property type="entry name" value="SANT"/>
    <property type="match status" value="5"/>
</dbReference>
<feature type="coiled-coil region" evidence="5">
    <location>
        <begin position="320"/>
        <end position="354"/>
    </location>
</feature>
<evidence type="ECO:0000256" key="3">
    <source>
        <dbReference type="ARBA" id="ARBA00023163"/>
    </source>
</evidence>
<keyword evidence="5" id="KW-0175">Coiled coil</keyword>
<keyword evidence="12" id="KW-1185">Reference proteome</keyword>
<dbReference type="GO" id="GO:0000978">
    <property type="term" value="F:RNA polymerase II cis-regulatory region sequence-specific DNA binding"/>
    <property type="evidence" value="ECO:0007669"/>
    <property type="project" value="TreeGrafter"/>
</dbReference>
<dbReference type="GO" id="GO:0019185">
    <property type="term" value="C:snRNA-activating protein complex"/>
    <property type="evidence" value="ECO:0007669"/>
    <property type="project" value="TreeGrafter"/>
</dbReference>
<feature type="compositionally biased region" description="Basic residues" evidence="6">
    <location>
        <begin position="1292"/>
        <end position="1301"/>
    </location>
</feature>
<feature type="chain" id="PRO_5018646137" evidence="7">
    <location>
        <begin position="21"/>
        <end position="1745"/>
    </location>
</feature>
<feature type="domain" description="Myb-like" evidence="8">
    <location>
        <begin position="496"/>
        <end position="547"/>
    </location>
</feature>
<feature type="region of interest" description="Disordered" evidence="6">
    <location>
        <begin position="1679"/>
        <end position="1699"/>
    </location>
</feature>
<keyword evidence="3" id="KW-0804">Transcription</keyword>
<dbReference type="CDD" id="cd00167">
    <property type="entry name" value="SANT"/>
    <property type="match status" value="4"/>
</dbReference>
<reference evidence="11" key="1">
    <citation type="submission" date="2025-08" db="UniProtKB">
        <authorList>
            <consortium name="Ensembl"/>
        </authorList>
    </citation>
    <scope>IDENTIFICATION</scope>
</reference>
<organism evidence="11 12">
    <name type="scientific">Haplochromis burtoni</name>
    <name type="common">Burton's mouthbrooder</name>
    <name type="synonym">Chromis burtoni</name>
    <dbReference type="NCBI Taxonomy" id="8153"/>
    <lineage>
        <taxon>Eukaryota</taxon>
        <taxon>Metazoa</taxon>
        <taxon>Chordata</taxon>
        <taxon>Craniata</taxon>
        <taxon>Vertebrata</taxon>
        <taxon>Euteleostomi</taxon>
        <taxon>Actinopterygii</taxon>
        <taxon>Neopterygii</taxon>
        <taxon>Teleostei</taxon>
        <taxon>Neoteleostei</taxon>
        <taxon>Acanthomorphata</taxon>
        <taxon>Ovalentaria</taxon>
        <taxon>Cichlomorphae</taxon>
        <taxon>Cichliformes</taxon>
        <taxon>Cichlidae</taxon>
        <taxon>African cichlids</taxon>
        <taxon>Pseudocrenilabrinae</taxon>
        <taxon>Haplochromini</taxon>
        <taxon>Haplochromis</taxon>
    </lineage>
</organism>
<dbReference type="Gene3D" id="1.10.10.60">
    <property type="entry name" value="Homeodomain-like"/>
    <property type="match status" value="4"/>
</dbReference>
<feature type="region of interest" description="Disordered" evidence="6">
    <location>
        <begin position="1555"/>
        <end position="1631"/>
    </location>
</feature>
<dbReference type="SUPFAM" id="SSF46689">
    <property type="entry name" value="Homeodomain-like"/>
    <property type="match status" value="3"/>
</dbReference>
<dbReference type="Ensembl" id="ENSHBUT00000000194.1">
    <property type="protein sequence ID" value="ENSHBUP00000027667.1"/>
    <property type="gene ID" value="ENSHBUG00000010998.1"/>
</dbReference>